<dbReference type="Proteomes" id="UP000035680">
    <property type="component" value="Unassembled WGS sequence"/>
</dbReference>
<feature type="region of interest" description="Disordered" evidence="4">
    <location>
        <begin position="1"/>
        <end position="134"/>
    </location>
</feature>
<dbReference type="STRING" id="75913.A0A0K0EWF9"/>
<evidence type="ECO:0000313" key="6">
    <source>
        <dbReference type="WBParaSite" id="SVE_0086000.1"/>
    </source>
</evidence>
<keyword evidence="5" id="KW-1185">Reference proteome</keyword>
<organism evidence="5 6">
    <name type="scientific">Strongyloides venezuelensis</name>
    <name type="common">Threadworm</name>
    <dbReference type="NCBI Taxonomy" id="75913"/>
    <lineage>
        <taxon>Eukaryota</taxon>
        <taxon>Metazoa</taxon>
        <taxon>Ecdysozoa</taxon>
        <taxon>Nematoda</taxon>
        <taxon>Chromadorea</taxon>
        <taxon>Rhabditida</taxon>
        <taxon>Tylenchina</taxon>
        <taxon>Panagrolaimomorpha</taxon>
        <taxon>Strongyloidoidea</taxon>
        <taxon>Strongyloididae</taxon>
        <taxon>Strongyloides</taxon>
    </lineage>
</organism>
<dbReference type="PANTHER" id="PTHR13471:SF0">
    <property type="entry name" value="NUCLEAR EXOSOME REGULATOR NRDE2"/>
    <property type="match status" value="1"/>
</dbReference>
<reference evidence="5" key="1">
    <citation type="submission" date="2014-07" db="EMBL/GenBank/DDBJ databases">
        <authorList>
            <person name="Martin A.A"/>
            <person name="De Silva N."/>
        </authorList>
    </citation>
    <scope>NUCLEOTIDE SEQUENCE</scope>
</reference>
<feature type="compositionally biased region" description="Basic residues" evidence="4">
    <location>
        <begin position="62"/>
        <end position="90"/>
    </location>
</feature>
<evidence type="ECO:0000256" key="2">
    <source>
        <dbReference type="ARBA" id="ARBA00009265"/>
    </source>
</evidence>
<feature type="compositionally biased region" description="Basic and acidic residues" evidence="4">
    <location>
        <begin position="15"/>
        <end position="24"/>
    </location>
</feature>
<comment type="subcellular location">
    <subcellularLocation>
        <location evidence="1">Nucleus</location>
    </subcellularLocation>
</comment>
<sequence length="1041" mass="122093">MSLFPGYGDSEGDTNSDHEIEKSTQKGFIEAISSNLVDDKNLKVKDGSSSESPPHSDSSERYRRRKKKEERRLKKKLKKEKRRKDRKKHSSYSGDEDNDKRMERHKKKDKPLVNEECTVKSIHHSNPDNSKGHRVNLHDNKCISGFDDSGHHVNNVNIQLNNTPSRVAKKQVKESLLREKEAQEMVLRSERNSLKSLIDSDPKDLELWLKFLKLQDKESKIKGDPLNVTCEIKLSIIEKAMKNIGSKCVELKIEKLKCLCDLGDYNKTIKQWEIYLIQHPNSLSLWEAIMDMTLFNFSRFSVRVCIRVMVDCYRTLAKLLRGEIVTHKPEPGTEMFLADLLVRIIKLHFHFGYSEIAVFMVSSFVEFNFSRPKVLEGQSFKELLKHFAMFCKCKCSKAGFKGAIGWKNCYNEHSDCRKSDKEFGCKDPKDGRQVNDPMLTSSNVLNTSSGNERRVSDTNQHDLCETNSQIRGSIDKDQEITSSENFQDTPYDNEYIKEEDDYFLLAQKANHPMSNVWVTVEQIREKYYYFQCTDDFYSNGDKDNIVNFEKDVSYTIFDFSHEVKEYLLREIVKVFRVNIDKTTGALCDPDIHALYDVIDTMNIDTHPTYESLCFIERVFKFLERENDVENEYEKLDFGIYKTIVRYGKNLALDGRKSAKFAKKLKENFIDTTLDDGTKEKHNKLITFIDDLLYDSQFMDQRYLDLDKIDISTLFKIYEPISSQREELLLQKAMYNYCRRSFTKKKLVNEISFFLMNNSLDSIYAESNDYSQLINLGGRKIYSLHDGLRINHKFFCDWRLDDLMYTSGLTMILQYQKFCNPSASFTILEYIQSMHSHERMEKCEELFLLQEEIYSNYYEKKNEEYGPSYDNFVVTSVKKYPKFVNLLMVYLSRCGKHRTTQIDSSFIESLDVSKLPKMMAIIYNEYLLFKKELSKGTSSYPPYPGFDRFRQAILKYADEITKMTLSPIIWNLLLKLESKYGSRESLKRSFFRGLESVGWSKEYYMKYLLCESSAFDDVFQLLIEKGFRVRCLKEELPILLQH</sequence>
<dbReference type="GO" id="GO:1902369">
    <property type="term" value="P:negative regulation of RNA catabolic process"/>
    <property type="evidence" value="ECO:0007669"/>
    <property type="project" value="TreeGrafter"/>
</dbReference>
<dbReference type="PANTHER" id="PTHR13471">
    <property type="entry name" value="TETRATRICOPEPTIDE-LIKE HELICAL"/>
    <property type="match status" value="1"/>
</dbReference>
<feature type="compositionally biased region" description="Basic and acidic residues" evidence="4">
    <location>
        <begin position="37"/>
        <end position="48"/>
    </location>
</feature>
<feature type="compositionally biased region" description="Polar residues" evidence="4">
    <location>
        <begin position="438"/>
        <end position="450"/>
    </location>
</feature>
<evidence type="ECO:0000256" key="4">
    <source>
        <dbReference type="SAM" id="MobiDB-lite"/>
    </source>
</evidence>
<evidence type="ECO:0000256" key="3">
    <source>
        <dbReference type="ARBA" id="ARBA00023242"/>
    </source>
</evidence>
<dbReference type="GO" id="GO:0031048">
    <property type="term" value="P:regulatory ncRNA-mediated heterochromatin formation"/>
    <property type="evidence" value="ECO:0007669"/>
    <property type="project" value="TreeGrafter"/>
</dbReference>
<dbReference type="GO" id="GO:0071013">
    <property type="term" value="C:catalytic step 2 spliceosome"/>
    <property type="evidence" value="ECO:0007669"/>
    <property type="project" value="TreeGrafter"/>
</dbReference>
<dbReference type="InterPro" id="IPR013633">
    <property type="entry name" value="NRDE-2"/>
</dbReference>
<dbReference type="WBParaSite" id="SVE_0086000.1">
    <property type="protein sequence ID" value="SVE_0086000.1"/>
    <property type="gene ID" value="SVE_0086000"/>
</dbReference>
<protein>
    <submittedName>
        <fullName evidence="6">Nuclear RNAi defective-2 protein (inferred by orthology to a C. elegans protein)</fullName>
    </submittedName>
</protein>
<dbReference type="AlphaFoldDB" id="A0A0K0EWF9"/>
<evidence type="ECO:0000313" key="5">
    <source>
        <dbReference type="Proteomes" id="UP000035680"/>
    </source>
</evidence>
<proteinExistence type="inferred from homology"/>
<feature type="region of interest" description="Disordered" evidence="4">
    <location>
        <begin position="427"/>
        <end position="459"/>
    </location>
</feature>
<comment type="similarity">
    <text evidence="2">Belongs to the NRDE2 family.</text>
</comment>
<keyword evidence="3" id="KW-0539">Nucleus</keyword>
<reference evidence="6" key="2">
    <citation type="submission" date="2015-08" db="UniProtKB">
        <authorList>
            <consortium name="WormBaseParasite"/>
        </authorList>
    </citation>
    <scope>IDENTIFICATION</scope>
</reference>
<dbReference type="Pfam" id="PF08424">
    <property type="entry name" value="NRDE-2"/>
    <property type="match status" value="1"/>
</dbReference>
<accession>A0A0K0EWF9</accession>
<name>A0A0K0EWF9_STRVS</name>
<evidence type="ECO:0000256" key="1">
    <source>
        <dbReference type="ARBA" id="ARBA00004123"/>
    </source>
</evidence>